<dbReference type="Gene3D" id="3.30.160.250">
    <property type="match status" value="1"/>
</dbReference>
<proteinExistence type="predicted"/>
<gene>
    <name evidence="1" type="ORF">EWV53_17400</name>
</gene>
<protein>
    <submittedName>
        <fullName evidence="1">Type II toxin-antitoxin system HicB family antitoxin</fullName>
    </submittedName>
</protein>
<dbReference type="EMBL" id="SFAC01000203">
    <property type="protein sequence ID" value="TRV59182.1"/>
    <property type="molecule type" value="Genomic_DNA"/>
</dbReference>
<name>A0A552PQG3_9CHRO</name>
<accession>A0A552PQG3</accession>
<dbReference type="InterPro" id="IPR049389">
    <property type="entry name" value="TTHA0281-like"/>
</dbReference>
<evidence type="ECO:0000313" key="1">
    <source>
        <dbReference type="EMBL" id="TRV59182.1"/>
    </source>
</evidence>
<dbReference type="Proteomes" id="UP000317165">
    <property type="component" value="Unassembled WGS sequence"/>
</dbReference>
<organism evidence="1 2">
    <name type="scientific">Microcystis panniformis Mp_MB_F_20051200_S9</name>
    <dbReference type="NCBI Taxonomy" id="2486223"/>
    <lineage>
        <taxon>Bacteria</taxon>
        <taxon>Bacillati</taxon>
        <taxon>Cyanobacteriota</taxon>
        <taxon>Cyanophyceae</taxon>
        <taxon>Oscillatoriophycideae</taxon>
        <taxon>Chroococcales</taxon>
        <taxon>Microcystaceae</taxon>
        <taxon>Microcystis</taxon>
    </lineage>
</organism>
<reference evidence="1 2" key="1">
    <citation type="submission" date="2019-01" db="EMBL/GenBank/DDBJ databases">
        <title>Coherence of Microcystis species and biogeography revealed through population genomics.</title>
        <authorList>
            <person name="Perez-Carrascal O.M."/>
            <person name="Terrat Y."/>
            <person name="Giani A."/>
            <person name="Fortin N."/>
            <person name="Tromas N."/>
            <person name="Shapiro B.J."/>
        </authorList>
    </citation>
    <scope>NUCLEOTIDE SEQUENCE [LARGE SCALE GENOMIC DNA]</scope>
    <source>
        <strain evidence="1">Mp_MB_F_20051200_S9</strain>
    </source>
</reference>
<dbReference type="InterPro" id="IPR035069">
    <property type="entry name" value="TTHA1013/TTHA0281-like"/>
</dbReference>
<evidence type="ECO:0000313" key="2">
    <source>
        <dbReference type="Proteomes" id="UP000317165"/>
    </source>
</evidence>
<dbReference type="SUPFAM" id="SSF143100">
    <property type="entry name" value="TTHA1013/TTHA0281-like"/>
    <property type="match status" value="1"/>
</dbReference>
<sequence>MLVRYSLSDYIGTAIATSEIEQLEDGNYVGRIPGCQGVIAFGDSLSECQSELRSTLEDWILLGLKLGHTLPVIAGIDLNQEYVCESLDPV</sequence>
<dbReference type="AlphaFoldDB" id="A0A552PQG3"/>
<dbReference type="Pfam" id="PF21748">
    <property type="entry name" value="UPF0150"/>
    <property type="match status" value="1"/>
</dbReference>
<comment type="caution">
    <text evidence="1">The sequence shown here is derived from an EMBL/GenBank/DDBJ whole genome shotgun (WGS) entry which is preliminary data.</text>
</comment>